<evidence type="ECO:0000256" key="1">
    <source>
        <dbReference type="PROSITE-ProRule" id="PRU00285"/>
    </source>
</evidence>
<proteinExistence type="inferred from homology"/>
<dbReference type="KEGG" id="cfem:HCR03_19055"/>
<evidence type="ECO:0000259" key="3">
    <source>
        <dbReference type="PROSITE" id="PS01031"/>
    </source>
</evidence>
<accession>A0A7G8TAP1</accession>
<dbReference type="Gene3D" id="2.60.40.790">
    <property type="match status" value="1"/>
</dbReference>
<dbReference type="RefSeq" id="WP_187035917.1">
    <property type="nucleotide sequence ID" value="NZ_CP060286.1"/>
</dbReference>
<evidence type="ECO:0000313" key="5">
    <source>
        <dbReference type="Proteomes" id="UP000515909"/>
    </source>
</evidence>
<reference evidence="4 5" key="1">
    <citation type="submission" date="2020-08" db="EMBL/GenBank/DDBJ databases">
        <title>The isolate Caproiciproducens sp. 7D4C2 produces n-caproate at mildly acidic conditions from hexoses: genome and rBOX comparison with related strains and chain-elongating bacteria.</title>
        <authorList>
            <person name="Esquivel-Elizondo S."/>
            <person name="Bagci C."/>
            <person name="Temovska M."/>
            <person name="Jeon B.S."/>
            <person name="Bessarab I."/>
            <person name="Williams R.B.H."/>
            <person name="Huson D.H."/>
            <person name="Angenent L.T."/>
        </authorList>
    </citation>
    <scope>NUCLEOTIDE SEQUENCE [LARGE SCALE GENOMIC DNA]</scope>
    <source>
        <strain evidence="4 5">7D4C2</strain>
    </source>
</reference>
<dbReference type="Pfam" id="PF00011">
    <property type="entry name" value="HSP20"/>
    <property type="match status" value="1"/>
</dbReference>
<dbReference type="SUPFAM" id="SSF49764">
    <property type="entry name" value="HSP20-like chaperones"/>
    <property type="match status" value="1"/>
</dbReference>
<dbReference type="CDD" id="cd06471">
    <property type="entry name" value="ACD_LpsHSP_like"/>
    <property type="match status" value="1"/>
</dbReference>
<comment type="similarity">
    <text evidence="1 2">Belongs to the small heat shock protein (HSP20) family.</text>
</comment>
<evidence type="ECO:0000313" key="4">
    <source>
        <dbReference type="EMBL" id="QNK40682.1"/>
    </source>
</evidence>
<feature type="domain" description="SHSP" evidence="3">
    <location>
        <begin position="28"/>
        <end position="141"/>
    </location>
</feature>
<protein>
    <submittedName>
        <fullName evidence="4">Hsp20/alpha crystallin family protein</fullName>
    </submittedName>
</protein>
<dbReference type="PANTHER" id="PTHR11527">
    <property type="entry name" value="HEAT-SHOCK PROTEIN 20 FAMILY MEMBER"/>
    <property type="match status" value="1"/>
</dbReference>
<dbReference type="InterPro" id="IPR031107">
    <property type="entry name" value="Small_HSP"/>
</dbReference>
<organism evidence="4 5">
    <name type="scientific">Caproicibacter fermentans</name>
    <dbReference type="NCBI Taxonomy" id="2576756"/>
    <lineage>
        <taxon>Bacteria</taxon>
        <taxon>Bacillati</taxon>
        <taxon>Bacillota</taxon>
        <taxon>Clostridia</taxon>
        <taxon>Eubacteriales</taxon>
        <taxon>Acutalibacteraceae</taxon>
        <taxon>Caproicibacter</taxon>
    </lineage>
</organism>
<dbReference type="InterPro" id="IPR002068">
    <property type="entry name" value="A-crystallin/Hsp20_dom"/>
</dbReference>
<dbReference type="EMBL" id="CP060286">
    <property type="protein sequence ID" value="QNK40682.1"/>
    <property type="molecule type" value="Genomic_DNA"/>
</dbReference>
<dbReference type="InterPro" id="IPR008978">
    <property type="entry name" value="HSP20-like_chaperone"/>
</dbReference>
<dbReference type="PROSITE" id="PS01031">
    <property type="entry name" value="SHSP"/>
    <property type="match status" value="1"/>
</dbReference>
<evidence type="ECO:0000256" key="2">
    <source>
        <dbReference type="RuleBase" id="RU003616"/>
    </source>
</evidence>
<sequence>MFDLVPFENSAGSIFDTFDRMLNSSFFGGVGMDTVPFRTDIVDEGDRYVLKADLPGFSKEDINISVDGGRLQLSAEHKEESGGDQKNYVRRERRYSAYSRSFDLQGIDAEKISASYRDGVLSLNLPKLIEAKPESRKIEVK</sequence>
<name>A0A7G8TAP1_9FIRM</name>
<dbReference type="Proteomes" id="UP000515909">
    <property type="component" value="Chromosome"/>
</dbReference>
<gene>
    <name evidence="4" type="ORF">HCR03_19055</name>
</gene>
<dbReference type="AlphaFoldDB" id="A0A7G8TAP1"/>